<evidence type="ECO:0000313" key="6">
    <source>
        <dbReference type="Proteomes" id="UP000799766"/>
    </source>
</evidence>
<proteinExistence type="predicted"/>
<feature type="repeat" description="WD" evidence="3">
    <location>
        <begin position="213"/>
        <end position="254"/>
    </location>
</feature>
<dbReference type="OrthoDB" id="1932312at2759"/>
<organism evidence="5 6">
    <name type="scientific">Lineolata rhizophorae</name>
    <dbReference type="NCBI Taxonomy" id="578093"/>
    <lineage>
        <taxon>Eukaryota</taxon>
        <taxon>Fungi</taxon>
        <taxon>Dikarya</taxon>
        <taxon>Ascomycota</taxon>
        <taxon>Pezizomycotina</taxon>
        <taxon>Dothideomycetes</taxon>
        <taxon>Dothideomycetes incertae sedis</taxon>
        <taxon>Lineolatales</taxon>
        <taxon>Lineolataceae</taxon>
        <taxon>Lineolata</taxon>
    </lineage>
</organism>
<feature type="compositionally biased region" description="Polar residues" evidence="4">
    <location>
        <begin position="725"/>
        <end position="740"/>
    </location>
</feature>
<feature type="region of interest" description="Disordered" evidence="4">
    <location>
        <begin position="703"/>
        <end position="744"/>
    </location>
</feature>
<dbReference type="InterPro" id="IPR015943">
    <property type="entry name" value="WD40/YVTN_repeat-like_dom_sf"/>
</dbReference>
<feature type="region of interest" description="Disordered" evidence="4">
    <location>
        <begin position="577"/>
        <end position="599"/>
    </location>
</feature>
<dbReference type="SMART" id="SM00320">
    <property type="entry name" value="WD40"/>
    <property type="match status" value="6"/>
</dbReference>
<feature type="compositionally biased region" description="Polar residues" evidence="4">
    <location>
        <begin position="1"/>
        <end position="27"/>
    </location>
</feature>
<feature type="repeat" description="WD" evidence="3">
    <location>
        <begin position="287"/>
        <end position="327"/>
    </location>
</feature>
<gene>
    <name evidence="5" type="ORF">BDY21DRAFT_356888</name>
</gene>
<evidence type="ECO:0000256" key="4">
    <source>
        <dbReference type="SAM" id="MobiDB-lite"/>
    </source>
</evidence>
<dbReference type="InterPro" id="IPR001680">
    <property type="entry name" value="WD40_rpt"/>
</dbReference>
<feature type="compositionally biased region" description="Low complexity" evidence="4">
    <location>
        <begin position="779"/>
        <end position="796"/>
    </location>
</feature>
<dbReference type="PROSITE" id="PS50294">
    <property type="entry name" value="WD_REPEATS_REGION"/>
    <property type="match status" value="2"/>
</dbReference>
<feature type="compositionally biased region" description="Low complexity" evidence="4">
    <location>
        <begin position="707"/>
        <end position="719"/>
    </location>
</feature>
<dbReference type="EMBL" id="MU001699">
    <property type="protein sequence ID" value="KAF2453230.1"/>
    <property type="molecule type" value="Genomic_DNA"/>
</dbReference>
<accession>A0A6A6NN93</accession>
<dbReference type="PROSITE" id="PS50082">
    <property type="entry name" value="WD_REPEATS_2"/>
    <property type="match status" value="3"/>
</dbReference>
<feature type="region of interest" description="Disordered" evidence="4">
    <location>
        <begin position="657"/>
        <end position="688"/>
    </location>
</feature>
<protein>
    <submittedName>
        <fullName evidence="5">WD40-repeat-containing domain protein</fullName>
    </submittedName>
</protein>
<name>A0A6A6NN93_9PEZI</name>
<evidence type="ECO:0000256" key="3">
    <source>
        <dbReference type="PROSITE-ProRule" id="PRU00221"/>
    </source>
</evidence>
<feature type="region of interest" description="Disordered" evidence="4">
    <location>
        <begin position="176"/>
        <end position="210"/>
    </location>
</feature>
<dbReference type="Gene3D" id="2.130.10.10">
    <property type="entry name" value="YVTN repeat-like/Quinoprotein amine dehydrogenase"/>
    <property type="match status" value="1"/>
</dbReference>
<dbReference type="InterPro" id="IPR040324">
    <property type="entry name" value="WDR44/Dgr2"/>
</dbReference>
<dbReference type="AlphaFoldDB" id="A0A6A6NN93"/>
<feature type="compositionally biased region" description="Basic and acidic residues" evidence="4">
    <location>
        <begin position="817"/>
        <end position="826"/>
    </location>
</feature>
<feature type="compositionally biased region" description="Polar residues" evidence="4">
    <location>
        <begin position="176"/>
        <end position="194"/>
    </location>
</feature>
<evidence type="ECO:0000256" key="2">
    <source>
        <dbReference type="ARBA" id="ARBA00022737"/>
    </source>
</evidence>
<feature type="region of interest" description="Disordered" evidence="4">
    <location>
        <begin position="1"/>
        <end position="61"/>
    </location>
</feature>
<keyword evidence="6" id="KW-1185">Reference proteome</keyword>
<dbReference type="Proteomes" id="UP000799766">
    <property type="component" value="Unassembled WGS sequence"/>
</dbReference>
<keyword evidence="2" id="KW-0677">Repeat</keyword>
<sequence>MSQQNMFERSQTENATMPVQRSSTDNTIGKIVDSPVGGMSDPKLPLEPPMRSETALSSTTAKEKKKGVSFLSRFIGGNKKKAATFGVPGHAGNASINGGSGFFNASSLANEAASEYSESRPDGIDAALFSQPIVDNMGFSPRHPQPPEYIKVRARFKKKRDFDRLFPAQELRGSGSVSARTSVGGTTSKRSSTVEVGAPSVTGSTMPSPGLYRTGGSDQIWAMEFSKDGKYLAAGGQDKLVRVWAVISSPQERRAHEKAEEAETGLSEGRGLRLKAPVFQKKTFRVYEGHEGKILDLSWSKNNFLLSSSLDKTVRLWHVSRPECLCTFKHSEFVPSIQFHPRDDRFFLAGSFDYKLRLWSIPDKSVAFWNQLPESITAVSFTPDGKTAIAGTMGGLCMFYDTEGLKYQTQIHVRSRQGKNARGSRITGIQAMNYPPNSTNGDVKLLISSMDSRIRLYNMRDKSLEIKFRGHENNQSQIRASFSDDARYVISSSEDGQTFLWSTGPPEGADKRGQQPVEMFEAHKGPLTAAILAPTQTRQLLSTSEDPIFDLCNPPPVTLLSRAESVVSSKAAPEEVGTSGFESAQATPAESTTFKRASPPPHYVARSAHPDGHILVTADSAGIIKAFRQDCAFPKRGSAADVWDSARFGQGHHRSLLAGRTNSIKSTSVRSGRSRTDSVGTTSTQPPQDRILSWRQGIASAGSFDWAPGSPASAAAVARGKGGTRSVSPRKSIGQLSVASEGSKAATRINSITGSAGMPPPTAKSGSGAIGTISGTAVSAGPAAGSTTTGTATTAANTPQLGSATEPSSPPSSAHKPSTESARKADATISSPSKSAAGRATAAAVAARSNPDNPLMIANGGQSYMTWAKGAWREPFDWRRSSRSRSRSSGLLGVDAEAEPRLDKKPSVVSALSSEVEGDSMGAEEDGASGASGGRRGRGKPGEEAMEVKCGSCGSGEFKARMVKGVGHQLVCSKCGMAA</sequence>
<dbReference type="InterPro" id="IPR036322">
    <property type="entry name" value="WD40_repeat_dom_sf"/>
</dbReference>
<dbReference type="Pfam" id="PF00400">
    <property type="entry name" value="WD40"/>
    <property type="match status" value="4"/>
</dbReference>
<feature type="repeat" description="WD" evidence="3">
    <location>
        <begin position="327"/>
        <end position="361"/>
    </location>
</feature>
<dbReference type="PANTHER" id="PTHR14221">
    <property type="entry name" value="WD REPEAT DOMAIN 44"/>
    <property type="match status" value="1"/>
</dbReference>
<keyword evidence="1 3" id="KW-0853">WD repeat</keyword>
<dbReference type="PANTHER" id="PTHR14221:SF0">
    <property type="entry name" value="WD REPEAT-CONTAINING PROTEIN 44"/>
    <property type="match status" value="1"/>
</dbReference>
<feature type="compositionally biased region" description="Acidic residues" evidence="4">
    <location>
        <begin position="916"/>
        <end position="927"/>
    </location>
</feature>
<feature type="region of interest" description="Disordered" evidence="4">
    <location>
        <begin position="751"/>
        <end position="770"/>
    </location>
</feature>
<evidence type="ECO:0000313" key="5">
    <source>
        <dbReference type="EMBL" id="KAF2453230.1"/>
    </source>
</evidence>
<dbReference type="SUPFAM" id="SSF50978">
    <property type="entry name" value="WD40 repeat-like"/>
    <property type="match status" value="1"/>
</dbReference>
<feature type="compositionally biased region" description="Polar residues" evidence="4">
    <location>
        <begin position="797"/>
        <end position="806"/>
    </location>
</feature>
<reference evidence="5" key="1">
    <citation type="journal article" date="2020" name="Stud. Mycol.">
        <title>101 Dothideomycetes genomes: a test case for predicting lifestyles and emergence of pathogens.</title>
        <authorList>
            <person name="Haridas S."/>
            <person name="Albert R."/>
            <person name="Binder M."/>
            <person name="Bloem J."/>
            <person name="Labutti K."/>
            <person name="Salamov A."/>
            <person name="Andreopoulos B."/>
            <person name="Baker S."/>
            <person name="Barry K."/>
            <person name="Bills G."/>
            <person name="Bluhm B."/>
            <person name="Cannon C."/>
            <person name="Castanera R."/>
            <person name="Culley D."/>
            <person name="Daum C."/>
            <person name="Ezra D."/>
            <person name="Gonzalez J."/>
            <person name="Henrissat B."/>
            <person name="Kuo A."/>
            <person name="Liang C."/>
            <person name="Lipzen A."/>
            <person name="Lutzoni F."/>
            <person name="Magnuson J."/>
            <person name="Mondo S."/>
            <person name="Nolan M."/>
            <person name="Ohm R."/>
            <person name="Pangilinan J."/>
            <person name="Park H.-J."/>
            <person name="Ramirez L."/>
            <person name="Alfaro M."/>
            <person name="Sun H."/>
            <person name="Tritt A."/>
            <person name="Yoshinaga Y."/>
            <person name="Zwiers L.-H."/>
            <person name="Turgeon B."/>
            <person name="Goodwin S."/>
            <person name="Spatafora J."/>
            <person name="Crous P."/>
            <person name="Grigoriev I."/>
        </authorList>
    </citation>
    <scope>NUCLEOTIDE SEQUENCE</scope>
    <source>
        <strain evidence="5">ATCC 16933</strain>
    </source>
</reference>
<feature type="compositionally biased region" description="Polar residues" evidence="4">
    <location>
        <begin position="580"/>
        <end position="595"/>
    </location>
</feature>
<feature type="compositionally biased region" description="Polar residues" evidence="4">
    <location>
        <begin position="660"/>
        <end position="687"/>
    </location>
</feature>
<feature type="region of interest" description="Disordered" evidence="4">
    <location>
        <begin position="878"/>
        <end position="949"/>
    </location>
</feature>
<feature type="region of interest" description="Disordered" evidence="4">
    <location>
        <begin position="779"/>
        <end position="837"/>
    </location>
</feature>
<evidence type="ECO:0000256" key="1">
    <source>
        <dbReference type="ARBA" id="ARBA00022574"/>
    </source>
</evidence>